<dbReference type="InterPro" id="IPR013154">
    <property type="entry name" value="ADH-like_N"/>
</dbReference>
<dbReference type="Gene3D" id="3.40.50.720">
    <property type="entry name" value="NAD(P)-binding Rossmann-like Domain"/>
    <property type="match status" value="1"/>
</dbReference>
<dbReference type="AlphaFoldDB" id="A0A1S1MRK5"/>
<evidence type="ECO:0000313" key="2">
    <source>
        <dbReference type="EMBL" id="OHU88730.1"/>
    </source>
</evidence>
<protein>
    <recommendedName>
        <fullName evidence="1">Enoyl reductase (ER) domain-containing protein</fullName>
    </recommendedName>
</protein>
<dbReference type="PANTHER" id="PTHR43677:SF3">
    <property type="entry name" value="PROSTAGLANDIN REDUCTASE 3"/>
    <property type="match status" value="1"/>
</dbReference>
<name>A0A1S1MRK5_9GAMM</name>
<dbReference type="InterPro" id="IPR036291">
    <property type="entry name" value="NAD(P)-bd_dom_sf"/>
</dbReference>
<dbReference type="SUPFAM" id="SSF50129">
    <property type="entry name" value="GroES-like"/>
    <property type="match status" value="1"/>
</dbReference>
<keyword evidence="3" id="KW-1185">Reference proteome</keyword>
<dbReference type="Pfam" id="PF08240">
    <property type="entry name" value="ADH_N"/>
    <property type="match status" value="1"/>
</dbReference>
<evidence type="ECO:0000259" key="1">
    <source>
        <dbReference type="SMART" id="SM00829"/>
    </source>
</evidence>
<dbReference type="CDD" id="cd05289">
    <property type="entry name" value="MDR_like_2"/>
    <property type="match status" value="1"/>
</dbReference>
<dbReference type="EMBL" id="MKJU01000030">
    <property type="protein sequence ID" value="OHU88730.1"/>
    <property type="molecule type" value="Genomic_DNA"/>
</dbReference>
<dbReference type="GO" id="GO:0016491">
    <property type="term" value="F:oxidoreductase activity"/>
    <property type="evidence" value="ECO:0007669"/>
    <property type="project" value="InterPro"/>
</dbReference>
<evidence type="ECO:0000313" key="3">
    <source>
        <dbReference type="Proteomes" id="UP000179786"/>
    </source>
</evidence>
<feature type="domain" description="Enoyl reductase (ER)" evidence="1">
    <location>
        <begin position="14"/>
        <end position="310"/>
    </location>
</feature>
<organism evidence="2 3">
    <name type="scientific">Pseudoalteromonas amylolytica</name>
    <dbReference type="NCBI Taxonomy" id="1859457"/>
    <lineage>
        <taxon>Bacteria</taxon>
        <taxon>Pseudomonadati</taxon>
        <taxon>Pseudomonadota</taxon>
        <taxon>Gammaproteobacteria</taxon>
        <taxon>Alteromonadales</taxon>
        <taxon>Pseudoalteromonadaceae</taxon>
        <taxon>Pseudoalteromonas</taxon>
    </lineage>
</organism>
<reference evidence="2 3" key="1">
    <citation type="submission" date="2016-09" db="EMBL/GenBank/DDBJ databases">
        <title>Pseudoalteromonas amylolytica sp. nov., isolated from the surface seawater.</title>
        <authorList>
            <person name="Wu Y.-H."/>
            <person name="Cheng H."/>
            <person name="Jin X.-B."/>
            <person name="Wang C.-S."/>
            <person name="Xu X.-W."/>
        </authorList>
    </citation>
    <scope>NUCLEOTIDE SEQUENCE [LARGE SCALE GENOMIC DNA]</scope>
    <source>
        <strain evidence="2 3">JW1</strain>
    </source>
</reference>
<gene>
    <name evidence="2" type="ORF">BET10_18045</name>
</gene>
<dbReference type="Pfam" id="PF13602">
    <property type="entry name" value="ADH_zinc_N_2"/>
    <property type="match status" value="1"/>
</dbReference>
<comment type="caution">
    <text evidence="2">The sequence shown here is derived from an EMBL/GenBank/DDBJ whole genome shotgun (WGS) entry which is preliminary data.</text>
</comment>
<dbReference type="RefSeq" id="WP_070986642.1">
    <property type="nucleotide sequence ID" value="NZ_MKJU01000030.1"/>
</dbReference>
<dbReference type="InterPro" id="IPR020843">
    <property type="entry name" value="ER"/>
</dbReference>
<dbReference type="SMART" id="SM00829">
    <property type="entry name" value="PKS_ER"/>
    <property type="match status" value="1"/>
</dbReference>
<sequence length="312" mass="33913">MTELNYVYGIEQFGDVDQIVARQIVEKALEEQGVRIEVLASSVNPIDIKTRMGLGFVAAQKPVNDFMGLGYDVYGRIKALGSQVKNFAVGQYVIGMVGFAHHPGCYAQQVDAHVSEIIPLAQKENSAIAGLCLSGLTAYQALQCVPVSLEIPIYINAPTGGVGHLAVQLAKLEGRKVIALSSRPNHELLAKLDVEVMDYDSFFDTPRTGQLLDLVGGDRAIELLDNLTAGSEVVTVPTISKEQVCEHAKRKQINAQGMVVEANCDDLNKLYRAVRSGKLTVHMDKQFALPEVADAHRYMEKGVHSGKVIILA</sequence>
<dbReference type="SUPFAM" id="SSF51735">
    <property type="entry name" value="NAD(P)-binding Rossmann-fold domains"/>
    <property type="match status" value="1"/>
</dbReference>
<dbReference type="PANTHER" id="PTHR43677">
    <property type="entry name" value="SHORT-CHAIN DEHYDROGENASE/REDUCTASE"/>
    <property type="match status" value="1"/>
</dbReference>
<dbReference type="InterPro" id="IPR011032">
    <property type="entry name" value="GroES-like_sf"/>
</dbReference>
<dbReference type="STRING" id="1859457.BET10_18045"/>
<dbReference type="InterPro" id="IPR051397">
    <property type="entry name" value="Zn-ADH-like_protein"/>
</dbReference>
<dbReference type="OrthoDB" id="9785812at2"/>
<dbReference type="Proteomes" id="UP000179786">
    <property type="component" value="Unassembled WGS sequence"/>
</dbReference>
<accession>A0A1S1MRK5</accession>
<proteinExistence type="predicted"/>
<dbReference type="Gene3D" id="3.90.180.10">
    <property type="entry name" value="Medium-chain alcohol dehydrogenases, catalytic domain"/>
    <property type="match status" value="1"/>
</dbReference>